<feature type="transmembrane region" description="Helical" evidence="1">
    <location>
        <begin position="185"/>
        <end position="204"/>
    </location>
</feature>
<dbReference type="AlphaFoldDB" id="A0A0U0ZQV8"/>
<dbReference type="Pfam" id="PF02405">
    <property type="entry name" value="MlaE"/>
    <property type="match status" value="1"/>
</dbReference>
<feature type="transmembrane region" description="Helical" evidence="1">
    <location>
        <begin position="316"/>
        <end position="339"/>
    </location>
</feature>
<reference evidence="2 3" key="1">
    <citation type="submission" date="2015-03" db="EMBL/GenBank/DDBJ databases">
        <authorList>
            <person name="Murphy D."/>
        </authorList>
    </citation>
    <scope>NUCLEOTIDE SEQUENCE [LARGE SCALE GENOMIC DNA]</scope>
    <source>
        <strain evidence="2 3">PAP088</strain>
    </source>
</reference>
<keyword evidence="1" id="KW-1133">Transmembrane helix</keyword>
<organism evidence="2 3">
    <name type="scientific">Mycobacteroides abscessus</name>
    <dbReference type="NCBI Taxonomy" id="36809"/>
    <lineage>
        <taxon>Bacteria</taxon>
        <taxon>Bacillati</taxon>
        <taxon>Actinomycetota</taxon>
        <taxon>Actinomycetes</taxon>
        <taxon>Mycobacteriales</taxon>
        <taxon>Mycobacteriaceae</taxon>
        <taxon>Mycobacteroides</taxon>
    </lineage>
</organism>
<keyword evidence="1 2" id="KW-0812">Transmembrane</keyword>
<evidence type="ECO:0000313" key="2">
    <source>
        <dbReference type="EMBL" id="CPV60764.1"/>
    </source>
</evidence>
<dbReference type="PANTHER" id="PTHR30188:SF4">
    <property type="entry name" value="PROTEIN TRIGALACTOSYLDIACYLGLYCEROL 1, CHLOROPLASTIC"/>
    <property type="match status" value="1"/>
</dbReference>
<protein>
    <submittedName>
        <fullName evidence="2">ABC transporter transmembrane protein</fullName>
    </submittedName>
</protein>
<accession>A0A0U0ZQV8</accession>
<dbReference type="Proteomes" id="UP000045782">
    <property type="component" value="Unassembled WGS sequence"/>
</dbReference>
<sequence>MLPPTDSAGVLFGGWILTRRIEQELDESTQVGGRVCVSDDEGVWDSSAFPVNSDDGGEAGRRCVVDDKTQRDGVRAIPARAVAAGTKAASKVVSIPTRSAGTAGRAAILAASVFRYAVIDTLTLRLAFGELIVQAWSLLKVTALPAVLMAIPFGAMVAVQISGLVNEVGANSLVGSVTGVAVLRQGAPVTAGLLMGGAAAAAIASDFGARAIREELDALRALGIDPVRRLVVPRLLALLLITPILVVIVIAMGVGAAFLIATLVNDVTPGSFWLSFGSFAKLIDLWFTMGKGFLFAAIVAVISAQRGMEAKGGPRGVADAVNASVVLNVIFIIVVNLAVTQLQTMFFPMAVA</sequence>
<dbReference type="InterPro" id="IPR030802">
    <property type="entry name" value="Permease_MalE"/>
</dbReference>
<name>A0A0U0ZQV8_9MYCO</name>
<evidence type="ECO:0000313" key="3">
    <source>
        <dbReference type="Proteomes" id="UP000045782"/>
    </source>
</evidence>
<feature type="transmembrane region" description="Helical" evidence="1">
    <location>
        <begin position="285"/>
        <end position="304"/>
    </location>
</feature>
<dbReference type="PANTHER" id="PTHR30188">
    <property type="entry name" value="ABC TRANSPORTER PERMEASE PROTEIN-RELATED"/>
    <property type="match status" value="1"/>
</dbReference>
<gene>
    <name evidence="2" type="primary">mlaE_14</name>
    <name evidence="2" type="ORF">ERS075579_03274</name>
</gene>
<dbReference type="GO" id="GO:0005548">
    <property type="term" value="F:phospholipid transporter activity"/>
    <property type="evidence" value="ECO:0007669"/>
    <property type="project" value="TreeGrafter"/>
</dbReference>
<keyword evidence="1" id="KW-0472">Membrane</keyword>
<evidence type="ECO:0000256" key="1">
    <source>
        <dbReference type="SAM" id="Phobius"/>
    </source>
</evidence>
<feature type="transmembrane region" description="Helical" evidence="1">
    <location>
        <begin position="143"/>
        <end position="165"/>
    </location>
</feature>
<feature type="transmembrane region" description="Helical" evidence="1">
    <location>
        <begin position="235"/>
        <end position="265"/>
    </location>
</feature>
<dbReference type="EMBL" id="CSWP01000006">
    <property type="protein sequence ID" value="CPV60764.1"/>
    <property type="molecule type" value="Genomic_DNA"/>
</dbReference>
<proteinExistence type="predicted"/>
<dbReference type="GO" id="GO:0043190">
    <property type="term" value="C:ATP-binding cassette (ABC) transporter complex"/>
    <property type="evidence" value="ECO:0007669"/>
    <property type="project" value="InterPro"/>
</dbReference>